<protein>
    <recommendedName>
        <fullName evidence="3">Amidase domain-containing protein</fullName>
    </recommendedName>
</protein>
<organism evidence="4 5">
    <name type="scientific">Vreelandella olivaria</name>
    <dbReference type="NCBI Taxonomy" id="390919"/>
    <lineage>
        <taxon>Bacteria</taxon>
        <taxon>Pseudomonadati</taxon>
        <taxon>Pseudomonadota</taxon>
        <taxon>Gammaproteobacteria</taxon>
        <taxon>Oceanospirillales</taxon>
        <taxon>Halomonadaceae</taxon>
        <taxon>Vreelandella</taxon>
    </lineage>
</organism>
<feature type="domain" description="Amidase" evidence="3">
    <location>
        <begin position="27"/>
        <end position="169"/>
    </location>
</feature>
<feature type="region of interest" description="Disordered" evidence="2">
    <location>
        <begin position="194"/>
        <end position="217"/>
    </location>
</feature>
<comment type="similarity">
    <text evidence="1">Belongs to the amidase family.</text>
</comment>
<gene>
    <name evidence="4" type="ORF">HORIV_29290</name>
</gene>
<reference evidence="5" key="1">
    <citation type="journal article" date="2019" name="Microbiol. Resour. Announc.">
        <title>Complete Genome Sequence of Halomonas olivaria, a Moderately Halophilic Bacterium Isolated from Olive Processing Effluents, Obtained by Nanopore Sequencing.</title>
        <authorList>
            <person name="Nagata S."/>
            <person name="Ii K.M."/>
            <person name="Tsukimi T."/>
            <person name="Miura M.C."/>
            <person name="Galipon J."/>
            <person name="Arakawa K."/>
        </authorList>
    </citation>
    <scope>NUCLEOTIDE SEQUENCE [LARGE SCALE GENOMIC DNA]</scope>
    <source>
        <strain evidence="5">TYRC17</strain>
    </source>
</reference>
<evidence type="ECO:0000313" key="4">
    <source>
        <dbReference type="EMBL" id="BBI50508.1"/>
    </source>
</evidence>
<dbReference type="InterPro" id="IPR036928">
    <property type="entry name" value="AS_sf"/>
</dbReference>
<dbReference type="InterPro" id="IPR023631">
    <property type="entry name" value="Amidase_dom"/>
</dbReference>
<evidence type="ECO:0000256" key="2">
    <source>
        <dbReference type="SAM" id="MobiDB-lite"/>
    </source>
</evidence>
<name>A0ABN5WV74_9GAMM</name>
<sequence>MSATDLGSLDAQTLAQLFASREASPLEATRAALERIERFNPDVNAYVYVDAEGAESAAKASARRWGQGKPLSPIDGVPVSLKDLTQVAGMPCREGSLTSSDALCESDAPPARMLREAGAILLGKTNTPEFGWKAVTDNRVFGATANPWDTRLTPGGSSGGAAAAAALNMGYCIRAATPADRFVSPRHSLGFLASNPLSAGRPSGRQRKSPASPTWGH</sequence>
<dbReference type="Proteomes" id="UP000289555">
    <property type="component" value="Chromosome"/>
</dbReference>
<proteinExistence type="inferred from homology"/>
<evidence type="ECO:0000259" key="3">
    <source>
        <dbReference type="Pfam" id="PF01425"/>
    </source>
</evidence>
<keyword evidence="5" id="KW-1185">Reference proteome</keyword>
<evidence type="ECO:0000256" key="1">
    <source>
        <dbReference type="ARBA" id="ARBA00009199"/>
    </source>
</evidence>
<accession>A0ABN5WV74</accession>
<dbReference type="PANTHER" id="PTHR11895:SF7">
    <property type="entry name" value="GLUTAMYL-TRNA(GLN) AMIDOTRANSFERASE SUBUNIT A, MITOCHONDRIAL"/>
    <property type="match status" value="1"/>
</dbReference>
<evidence type="ECO:0000313" key="5">
    <source>
        <dbReference type="Proteomes" id="UP000289555"/>
    </source>
</evidence>
<dbReference type="InterPro" id="IPR000120">
    <property type="entry name" value="Amidase"/>
</dbReference>
<dbReference type="EMBL" id="AP019416">
    <property type="protein sequence ID" value="BBI50508.1"/>
    <property type="molecule type" value="Genomic_DNA"/>
</dbReference>
<dbReference type="PANTHER" id="PTHR11895">
    <property type="entry name" value="TRANSAMIDASE"/>
    <property type="match status" value="1"/>
</dbReference>
<dbReference type="Gene3D" id="3.90.1300.10">
    <property type="entry name" value="Amidase signature (AS) domain"/>
    <property type="match status" value="1"/>
</dbReference>
<dbReference type="SUPFAM" id="SSF75304">
    <property type="entry name" value="Amidase signature (AS) enzymes"/>
    <property type="match status" value="1"/>
</dbReference>
<dbReference type="Pfam" id="PF01425">
    <property type="entry name" value="Amidase"/>
    <property type="match status" value="1"/>
</dbReference>